<sequence length="101" mass="11672">MMHTWTDLVKASLRLQCTSPACQLPEKYLNLVYRCHLFMKTLPPAIPAFQSRWVLAAYKSTEYYFIVYSARELFSSSGRKRTPCCFLLAGGSFEMNPNYTI</sequence>
<proteinExistence type="predicted"/>
<comment type="caution">
    <text evidence="1">The sequence shown here is derived from an EMBL/GenBank/DDBJ whole genome shotgun (WGS) entry which is preliminary data.</text>
</comment>
<dbReference type="AlphaFoldDB" id="A0A101M3Z3"/>
<evidence type="ECO:0000313" key="1">
    <source>
        <dbReference type="EMBL" id="KUM50469.1"/>
    </source>
</evidence>
<dbReference type="EMBL" id="LKAM01000001">
    <property type="protein sequence ID" value="KUM50469.1"/>
    <property type="molecule type" value="Genomic_DNA"/>
</dbReference>
<organism evidence="1">
    <name type="scientific">Picea glauca</name>
    <name type="common">White spruce</name>
    <name type="synonym">Pinus glauca</name>
    <dbReference type="NCBI Taxonomy" id="3330"/>
    <lineage>
        <taxon>Eukaryota</taxon>
        <taxon>Viridiplantae</taxon>
        <taxon>Streptophyta</taxon>
        <taxon>Embryophyta</taxon>
        <taxon>Tracheophyta</taxon>
        <taxon>Spermatophyta</taxon>
        <taxon>Pinopsida</taxon>
        <taxon>Pinidae</taxon>
        <taxon>Conifers I</taxon>
        <taxon>Pinales</taxon>
        <taxon>Pinaceae</taxon>
        <taxon>Picea</taxon>
    </lineage>
</organism>
<gene>
    <name evidence="1" type="ORF">ABT39_MTgene312</name>
</gene>
<keyword evidence="1" id="KW-0496">Mitochondrion</keyword>
<accession>A0A101M3Z3</accession>
<name>A0A101M3Z3_PICGL</name>
<geneLocation type="mitochondrion" evidence="1"/>
<protein>
    <submittedName>
        <fullName evidence="1">Uncharacterized protein</fullName>
    </submittedName>
</protein>
<reference evidence="1" key="1">
    <citation type="journal article" date="2015" name="Genome Biol. Evol.">
        <title>Organellar Genomes of White Spruce (Picea glauca): Assembly and Annotation.</title>
        <authorList>
            <person name="Jackman S.D."/>
            <person name="Warren R.L."/>
            <person name="Gibb E.A."/>
            <person name="Vandervalk B.P."/>
            <person name="Mohamadi H."/>
            <person name="Chu J."/>
            <person name="Raymond A."/>
            <person name="Pleasance S."/>
            <person name="Coope R."/>
            <person name="Wildung M.R."/>
            <person name="Ritland C.E."/>
            <person name="Bousquet J."/>
            <person name="Jones S.J."/>
            <person name="Bohlmann J."/>
            <person name="Birol I."/>
        </authorList>
    </citation>
    <scope>NUCLEOTIDE SEQUENCE [LARGE SCALE GENOMIC DNA]</scope>
    <source>
        <tissue evidence="1">Flushing bud</tissue>
    </source>
</reference>